<reference evidence="2" key="1">
    <citation type="journal article" date="2011" name="Proc. Natl. Acad. Sci. U.S.A.">
        <title>Obligate biotrophy features unraveled by the genomic analysis of rust fungi.</title>
        <authorList>
            <person name="Duplessis S."/>
            <person name="Cuomo C.A."/>
            <person name="Lin Y.-C."/>
            <person name="Aerts A."/>
            <person name="Tisserant E."/>
            <person name="Veneault-Fourrey C."/>
            <person name="Joly D.L."/>
            <person name="Hacquard S."/>
            <person name="Amselem J."/>
            <person name="Cantarel B.L."/>
            <person name="Chiu R."/>
            <person name="Coutinho P.M."/>
            <person name="Feau N."/>
            <person name="Field M."/>
            <person name="Frey P."/>
            <person name="Gelhaye E."/>
            <person name="Goldberg J."/>
            <person name="Grabherr M.G."/>
            <person name="Kodira C.D."/>
            <person name="Kohler A."/>
            <person name="Kuees U."/>
            <person name="Lindquist E.A."/>
            <person name="Lucas S.M."/>
            <person name="Mago R."/>
            <person name="Mauceli E."/>
            <person name="Morin E."/>
            <person name="Murat C."/>
            <person name="Pangilinan J.L."/>
            <person name="Park R."/>
            <person name="Pearson M."/>
            <person name="Quesneville H."/>
            <person name="Rouhier N."/>
            <person name="Sakthikumar S."/>
            <person name="Salamov A.A."/>
            <person name="Schmutz J."/>
            <person name="Selles B."/>
            <person name="Shapiro H."/>
            <person name="Tanguay P."/>
            <person name="Tuskan G.A."/>
            <person name="Henrissat B."/>
            <person name="Van de Peer Y."/>
            <person name="Rouze P."/>
            <person name="Ellis J.G."/>
            <person name="Dodds P.N."/>
            <person name="Schein J.E."/>
            <person name="Zhong S."/>
            <person name="Hamelin R.C."/>
            <person name="Grigoriev I.V."/>
            <person name="Szabo L.J."/>
            <person name="Martin F."/>
        </authorList>
    </citation>
    <scope>NUCLEOTIDE SEQUENCE [LARGE SCALE GENOMIC DNA]</scope>
    <source>
        <strain evidence="2">98AG31 / pathotype 3-4-7</strain>
    </source>
</reference>
<dbReference type="VEuPathDB" id="FungiDB:MELLADRAFT_92214"/>
<protein>
    <submittedName>
        <fullName evidence="1">Uncharacterized protein</fullName>
    </submittedName>
</protein>
<dbReference type="EMBL" id="GL883093">
    <property type="protein sequence ID" value="EGG10866.1"/>
    <property type="molecule type" value="Genomic_DNA"/>
</dbReference>
<dbReference type="InParanoid" id="F4R8T7"/>
<dbReference type="RefSeq" id="XP_007405468.1">
    <property type="nucleotide sequence ID" value="XM_007405406.1"/>
</dbReference>
<dbReference type="AlphaFoldDB" id="F4R8T7"/>
<accession>F4R8T7</accession>
<evidence type="ECO:0000313" key="2">
    <source>
        <dbReference type="Proteomes" id="UP000001072"/>
    </source>
</evidence>
<dbReference type="HOGENOM" id="CLU_1619393_0_0_1"/>
<proteinExistence type="predicted"/>
<keyword evidence="2" id="KW-1185">Reference proteome</keyword>
<dbReference type="GeneID" id="18936164"/>
<dbReference type="Proteomes" id="UP000001072">
    <property type="component" value="Unassembled WGS sequence"/>
</dbReference>
<organism evidence="2">
    <name type="scientific">Melampsora larici-populina (strain 98AG31 / pathotype 3-4-7)</name>
    <name type="common">Poplar leaf rust fungus</name>
    <dbReference type="NCBI Taxonomy" id="747676"/>
    <lineage>
        <taxon>Eukaryota</taxon>
        <taxon>Fungi</taxon>
        <taxon>Dikarya</taxon>
        <taxon>Basidiomycota</taxon>
        <taxon>Pucciniomycotina</taxon>
        <taxon>Pucciniomycetes</taxon>
        <taxon>Pucciniales</taxon>
        <taxon>Melampsoraceae</taxon>
        <taxon>Melampsora</taxon>
    </lineage>
</organism>
<evidence type="ECO:0000313" key="1">
    <source>
        <dbReference type="EMBL" id="EGG10866.1"/>
    </source>
</evidence>
<name>F4R8T7_MELLP</name>
<dbReference type="KEGG" id="mlr:MELLADRAFT_92214"/>
<dbReference type="OrthoDB" id="10504552at2759"/>
<gene>
    <name evidence="1" type="ORF">MELLADRAFT_92214</name>
</gene>
<sequence>MAKDILGPRNNIIAHAAGIESLYSAISATKTKARASITLTKLKMISQVQLAEQNGTRLSRNSQSTSKNEVEVIEIENAENQLIEGFSGPDELQEFKDGLARRSEDDLAIDPHLEDEEFPNDLINSMFDLKMFQPSHFQQVMSNGASAPAVGAPGAWNPDNISFD</sequence>